<accession>A0AC59ZUN8</accession>
<dbReference type="EMBL" id="OX596088">
    <property type="protein sequence ID" value="CAN0514251.1"/>
    <property type="molecule type" value="Genomic_DNA"/>
</dbReference>
<reference evidence="1" key="1">
    <citation type="submission" date="2023-05" db="EMBL/GenBank/DDBJ databases">
        <authorList>
            <consortium name="ELIXIR-Norway"/>
        </authorList>
    </citation>
    <scope>NUCLEOTIDE SEQUENCE</scope>
</reference>
<reference evidence="1" key="2">
    <citation type="submission" date="2025-03" db="EMBL/GenBank/DDBJ databases">
        <authorList>
            <consortium name="ELIXIR-Norway"/>
            <consortium name="Elixir Norway"/>
        </authorList>
    </citation>
    <scope>NUCLEOTIDE SEQUENCE</scope>
</reference>
<sequence>MGVTVATVPLEPQTILARTTGLEPRAAAALTSQAEAGRGVLQSCETMAVTQGVISNEREA</sequence>
<name>A0AC59ZUN8_RANTA</name>
<dbReference type="Proteomes" id="UP001162501">
    <property type="component" value="Chromosome 4"/>
</dbReference>
<proteinExistence type="predicted"/>
<protein>
    <submittedName>
        <fullName evidence="1">Uncharacterized protein</fullName>
    </submittedName>
</protein>
<evidence type="ECO:0000313" key="2">
    <source>
        <dbReference type="Proteomes" id="UP001162501"/>
    </source>
</evidence>
<evidence type="ECO:0000313" key="1">
    <source>
        <dbReference type="EMBL" id="CAN0514251.1"/>
    </source>
</evidence>
<gene>
    <name evidence="1" type="ORF">MRATA1EN22A_LOCUS23324</name>
</gene>
<organism evidence="1 2">
    <name type="scientific">Rangifer tarandus platyrhynchus</name>
    <name type="common">Svalbard reindeer</name>
    <dbReference type="NCBI Taxonomy" id="3082113"/>
    <lineage>
        <taxon>Eukaryota</taxon>
        <taxon>Metazoa</taxon>
        <taxon>Chordata</taxon>
        <taxon>Craniata</taxon>
        <taxon>Vertebrata</taxon>
        <taxon>Euteleostomi</taxon>
        <taxon>Mammalia</taxon>
        <taxon>Eutheria</taxon>
        <taxon>Laurasiatheria</taxon>
        <taxon>Artiodactyla</taxon>
        <taxon>Ruminantia</taxon>
        <taxon>Pecora</taxon>
        <taxon>Cervidae</taxon>
        <taxon>Odocoileinae</taxon>
        <taxon>Rangifer</taxon>
    </lineage>
</organism>